<dbReference type="EMBL" id="LAZR01048607">
    <property type="protein sequence ID" value="KKK91539.1"/>
    <property type="molecule type" value="Genomic_DNA"/>
</dbReference>
<organism evidence="1">
    <name type="scientific">marine sediment metagenome</name>
    <dbReference type="NCBI Taxonomy" id="412755"/>
    <lineage>
        <taxon>unclassified sequences</taxon>
        <taxon>metagenomes</taxon>
        <taxon>ecological metagenomes</taxon>
    </lineage>
</organism>
<protein>
    <submittedName>
        <fullName evidence="1">Uncharacterized protein</fullName>
    </submittedName>
</protein>
<proteinExistence type="predicted"/>
<reference evidence="1" key="1">
    <citation type="journal article" date="2015" name="Nature">
        <title>Complex archaea that bridge the gap between prokaryotes and eukaryotes.</title>
        <authorList>
            <person name="Spang A."/>
            <person name="Saw J.H."/>
            <person name="Jorgensen S.L."/>
            <person name="Zaremba-Niedzwiedzka K."/>
            <person name="Martijn J."/>
            <person name="Lind A.E."/>
            <person name="van Eijk R."/>
            <person name="Schleper C."/>
            <person name="Guy L."/>
            <person name="Ettema T.J."/>
        </authorList>
    </citation>
    <scope>NUCLEOTIDE SEQUENCE</scope>
</reference>
<sequence>KIKKHLPKFMDKIINEVNKELILDGLKDDR</sequence>
<comment type="caution">
    <text evidence="1">The sequence shown here is derived from an EMBL/GenBank/DDBJ whole genome shotgun (WGS) entry which is preliminary data.</text>
</comment>
<name>A0A0F9BLM5_9ZZZZ</name>
<feature type="non-terminal residue" evidence="1">
    <location>
        <position position="1"/>
    </location>
</feature>
<gene>
    <name evidence="1" type="ORF">LCGC14_2711970</name>
</gene>
<accession>A0A0F9BLM5</accession>
<evidence type="ECO:0000313" key="1">
    <source>
        <dbReference type="EMBL" id="KKK91539.1"/>
    </source>
</evidence>
<dbReference type="AlphaFoldDB" id="A0A0F9BLM5"/>